<evidence type="ECO:0000256" key="3">
    <source>
        <dbReference type="ARBA" id="ARBA00012054"/>
    </source>
</evidence>
<name>A0AAN6SRQ5_9PEZI</name>
<keyword evidence="11" id="KW-0378">Hydrolase</keyword>
<keyword evidence="5 9" id="KW-0547">Nucleotide-binding</keyword>
<evidence type="ECO:0000313" key="11">
    <source>
        <dbReference type="EMBL" id="KAK4040669.1"/>
    </source>
</evidence>
<organism evidence="11 12">
    <name type="scientific">Parachaetomium inaequale</name>
    <dbReference type="NCBI Taxonomy" id="2588326"/>
    <lineage>
        <taxon>Eukaryota</taxon>
        <taxon>Fungi</taxon>
        <taxon>Dikarya</taxon>
        <taxon>Ascomycota</taxon>
        <taxon>Pezizomycotina</taxon>
        <taxon>Sordariomycetes</taxon>
        <taxon>Sordariomycetidae</taxon>
        <taxon>Sordariales</taxon>
        <taxon>Chaetomiaceae</taxon>
        <taxon>Parachaetomium</taxon>
    </lineage>
</organism>
<dbReference type="InterPro" id="IPR027417">
    <property type="entry name" value="P-loop_NTPase"/>
</dbReference>
<dbReference type="AlphaFoldDB" id="A0AAN6SRQ5"/>
<evidence type="ECO:0000256" key="4">
    <source>
        <dbReference type="ARBA" id="ARBA00022679"/>
    </source>
</evidence>
<evidence type="ECO:0000256" key="10">
    <source>
        <dbReference type="SAM" id="MobiDB-lite"/>
    </source>
</evidence>
<keyword evidence="4 9" id="KW-0808">Transferase</keyword>
<comment type="pathway">
    <text evidence="1 9">Carbohydrate acid metabolism; D-gluconate degradation.</text>
</comment>
<accession>A0AAN6SRQ5</accession>
<evidence type="ECO:0000256" key="7">
    <source>
        <dbReference type="ARBA" id="ARBA00022840"/>
    </source>
</evidence>
<evidence type="ECO:0000256" key="6">
    <source>
        <dbReference type="ARBA" id="ARBA00022777"/>
    </source>
</evidence>
<dbReference type="Gene3D" id="3.40.50.300">
    <property type="entry name" value="P-loop containing nucleotide triphosphate hydrolases"/>
    <property type="match status" value="1"/>
</dbReference>
<dbReference type="Pfam" id="PF13671">
    <property type="entry name" value="AAA_33"/>
    <property type="match status" value="1"/>
</dbReference>
<dbReference type="GO" id="GO:0016787">
    <property type="term" value="F:hydrolase activity"/>
    <property type="evidence" value="ECO:0007669"/>
    <property type="project" value="UniProtKB-KW"/>
</dbReference>
<dbReference type="PANTHER" id="PTHR43442:SF3">
    <property type="entry name" value="GLUCONOKINASE-RELATED"/>
    <property type="match status" value="1"/>
</dbReference>
<evidence type="ECO:0000256" key="8">
    <source>
        <dbReference type="ARBA" id="ARBA00048090"/>
    </source>
</evidence>
<feature type="compositionally biased region" description="Polar residues" evidence="10">
    <location>
        <begin position="1"/>
        <end position="11"/>
    </location>
</feature>
<evidence type="ECO:0000256" key="9">
    <source>
        <dbReference type="RuleBase" id="RU363066"/>
    </source>
</evidence>
<keyword evidence="12" id="KW-1185">Reference proteome</keyword>
<comment type="similarity">
    <text evidence="2 9">Belongs to the gluconokinase GntK/GntV family.</text>
</comment>
<dbReference type="CDD" id="cd02021">
    <property type="entry name" value="GntK"/>
    <property type="match status" value="1"/>
</dbReference>
<keyword evidence="6 9" id="KW-0418">Kinase</keyword>
<feature type="region of interest" description="Disordered" evidence="10">
    <location>
        <begin position="1"/>
        <end position="20"/>
    </location>
</feature>
<comment type="caution">
    <text evidence="11">The sequence shown here is derived from an EMBL/GenBank/DDBJ whole genome shotgun (WGS) entry which is preliminary data.</text>
</comment>
<keyword evidence="7 9" id="KW-0067">ATP-binding</keyword>
<dbReference type="EMBL" id="MU854372">
    <property type="protein sequence ID" value="KAK4040669.1"/>
    <property type="molecule type" value="Genomic_DNA"/>
</dbReference>
<protein>
    <recommendedName>
        <fullName evidence="3 9">Gluconokinase</fullName>
        <ecNumber evidence="3 9">2.7.1.12</ecNumber>
    </recommendedName>
</protein>
<evidence type="ECO:0000256" key="1">
    <source>
        <dbReference type="ARBA" id="ARBA00004875"/>
    </source>
</evidence>
<dbReference type="GO" id="GO:0046316">
    <property type="term" value="F:gluconokinase activity"/>
    <property type="evidence" value="ECO:0007669"/>
    <property type="project" value="UniProtKB-EC"/>
</dbReference>
<dbReference type="EC" id="2.7.1.12" evidence="3 9"/>
<dbReference type="PANTHER" id="PTHR43442">
    <property type="entry name" value="GLUCONOKINASE-RELATED"/>
    <property type="match status" value="1"/>
</dbReference>
<dbReference type="GO" id="GO:0005524">
    <property type="term" value="F:ATP binding"/>
    <property type="evidence" value="ECO:0007669"/>
    <property type="project" value="UniProtKB-KW"/>
</dbReference>
<dbReference type="SUPFAM" id="SSF52540">
    <property type="entry name" value="P-loop containing nucleoside triphosphate hydrolases"/>
    <property type="match status" value="1"/>
</dbReference>
<dbReference type="Proteomes" id="UP001303115">
    <property type="component" value="Unassembled WGS sequence"/>
</dbReference>
<reference evidence="12" key="1">
    <citation type="journal article" date="2023" name="Mol. Phylogenet. Evol.">
        <title>Genome-scale phylogeny and comparative genomics of the fungal order Sordariales.</title>
        <authorList>
            <person name="Hensen N."/>
            <person name="Bonometti L."/>
            <person name="Westerberg I."/>
            <person name="Brannstrom I.O."/>
            <person name="Guillou S."/>
            <person name="Cros-Aarteil S."/>
            <person name="Calhoun S."/>
            <person name="Haridas S."/>
            <person name="Kuo A."/>
            <person name="Mondo S."/>
            <person name="Pangilinan J."/>
            <person name="Riley R."/>
            <person name="LaButti K."/>
            <person name="Andreopoulos B."/>
            <person name="Lipzen A."/>
            <person name="Chen C."/>
            <person name="Yan M."/>
            <person name="Daum C."/>
            <person name="Ng V."/>
            <person name="Clum A."/>
            <person name="Steindorff A."/>
            <person name="Ohm R.A."/>
            <person name="Martin F."/>
            <person name="Silar P."/>
            <person name="Natvig D.O."/>
            <person name="Lalanne C."/>
            <person name="Gautier V."/>
            <person name="Ament-Velasquez S.L."/>
            <person name="Kruys A."/>
            <person name="Hutchinson M.I."/>
            <person name="Powell A.J."/>
            <person name="Barry K."/>
            <person name="Miller A.N."/>
            <person name="Grigoriev I.V."/>
            <person name="Debuchy R."/>
            <person name="Gladieux P."/>
            <person name="Hiltunen Thoren M."/>
            <person name="Johannesson H."/>
        </authorList>
    </citation>
    <scope>NUCLEOTIDE SEQUENCE [LARGE SCALE GENOMIC DNA]</scope>
    <source>
        <strain evidence="12">CBS 284.82</strain>
    </source>
</reference>
<comment type="catalytic activity">
    <reaction evidence="8 9">
        <text>D-gluconate + ATP = 6-phospho-D-gluconate + ADP + H(+)</text>
        <dbReference type="Rhea" id="RHEA:19433"/>
        <dbReference type="ChEBI" id="CHEBI:15378"/>
        <dbReference type="ChEBI" id="CHEBI:18391"/>
        <dbReference type="ChEBI" id="CHEBI:30616"/>
        <dbReference type="ChEBI" id="CHEBI:58759"/>
        <dbReference type="ChEBI" id="CHEBI:456216"/>
        <dbReference type="EC" id="2.7.1.12"/>
    </reaction>
</comment>
<dbReference type="GO" id="GO:0005737">
    <property type="term" value="C:cytoplasm"/>
    <property type="evidence" value="ECO:0007669"/>
    <property type="project" value="TreeGrafter"/>
</dbReference>
<gene>
    <name evidence="11" type="ORF">C8A01DRAFT_15499</name>
</gene>
<proteinExistence type="inferred from homology"/>
<evidence type="ECO:0000313" key="12">
    <source>
        <dbReference type="Proteomes" id="UP001303115"/>
    </source>
</evidence>
<dbReference type="InterPro" id="IPR006001">
    <property type="entry name" value="Therm_gnt_kin"/>
</dbReference>
<dbReference type="NCBIfam" id="TIGR01313">
    <property type="entry name" value="therm_gnt_kin"/>
    <property type="match status" value="1"/>
</dbReference>
<sequence>MMSQQPQSESSIGDDKQTGPRWIWFVTGPTACGKTTIAKALAETLDFTFVEGDDYHPQANRDKMARNQPLTDADRAAWLTALREHEHEHERTADPSAPSPNLVVTCSALKRRYRDVLRPGSDQDHGHDAAGGDSLRVRFVFLDVDEDVLRQRARERKGHFAGEGLVSSQMEALERPGEDGEEGDVVVVRVGEGMGVGDTQGEVVRRVRGVMGI</sequence>
<evidence type="ECO:0000256" key="2">
    <source>
        <dbReference type="ARBA" id="ARBA00008420"/>
    </source>
</evidence>
<evidence type="ECO:0000256" key="5">
    <source>
        <dbReference type="ARBA" id="ARBA00022741"/>
    </source>
</evidence>
<dbReference type="GO" id="GO:0005975">
    <property type="term" value="P:carbohydrate metabolic process"/>
    <property type="evidence" value="ECO:0007669"/>
    <property type="project" value="InterPro"/>
</dbReference>